<feature type="compositionally biased region" description="Polar residues" evidence="1">
    <location>
        <begin position="101"/>
        <end position="122"/>
    </location>
</feature>
<feature type="region of interest" description="Disordered" evidence="1">
    <location>
        <begin position="50"/>
        <end position="122"/>
    </location>
</feature>
<dbReference type="Proteomes" id="UP001151760">
    <property type="component" value="Unassembled WGS sequence"/>
</dbReference>
<reference evidence="2" key="2">
    <citation type="submission" date="2022-01" db="EMBL/GenBank/DDBJ databases">
        <authorList>
            <person name="Yamashiro T."/>
            <person name="Shiraishi A."/>
            <person name="Satake H."/>
            <person name="Nakayama K."/>
        </authorList>
    </citation>
    <scope>NUCLEOTIDE SEQUENCE</scope>
</reference>
<evidence type="ECO:0000313" key="3">
    <source>
        <dbReference type="Proteomes" id="UP001151760"/>
    </source>
</evidence>
<feature type="compositionally biased region" description="Basic residues" evidence="1">
    <location>
        <begin position="76"/>
        <end position="98"/>
    </location>
</feature>
<name>A0ABQ5ANZ2_9ASTR</name>
<reference evidence="2" key="1">
    <citation type="journal article" date="2022" name="Int. J. Mol. Sci.">
        <title>Draft Genome of Tanacetum Coccineum: Genomic Comparison of Closely Related Tanacetum-Family Plants.</title>
        <authorList>
            <person name="Yamashiro T."/>
            <person name="Shiraishi A."/>
            <person name="Nakayama K."/>
            <person name="Satake H."/>
        </authorList>
    </citation>
    <scope>NUCLEOTIDE SEQUENCE</scope>
</reference>
<organism evidence="2 3">
    <name type="scientific">Tanacetum coccineum</name>
    <dbReference type="NCBI Taxonomy" id="301880"/>
    <lineage>
        <taxon>Eukaryota</taxon>
        <taxon>Viridiplantae</taxon>
        <taxon>Streptophyta</taxon>
        <taxon>Embryophyta</taxon>
        <taxon>Tracheophyta</taxon>
        <taxon>Spermatophyta</taxon>
        <taxon>Magnoliopsida</taxon>
        <taxon>eudicotyledons</taxon>
        <taxon>Gunneridae</taxon>
        <taxon>Pentapetalae</taxon>
        <taxon>asterids</taxon>
        <taxon>campanulids</taxon>
        <taxon>Asterales</taxon>
        <taxon>Asteraceae</taxon>
        <taxon>Asteroideae</taxon>
        <taxon>Anthemideae</taxon>
        <taxon>Anthemidinae</taxon>
        <taxon>Tanacetum</taxon>
    </lineage>
</organism>
<evidence type="ECO:0000256" key="1">
    <source>
        <dbReference type="SAM" id="MobiDB-lite"/>
    </source>
</evidence>
<keyword evidence="3" id="KW-1185">Reference proteome</keyword>
<gene>
    <name evidence="2" type="ORF">Tco_0838231</name>
</gene>
<comment type="caution">
    <text evidence="2">The sequence shown here is derived from an EMBL/GenBank/DDBJ whole genome shotgun (WGS) entry which is preliminary data.</text>
</comment>
<evidence type="ECO:0000313" key="2">
    <source>
        <dbReference type="EMBL" id="GJT03769.1"/>
    </source>
</evidence>
<sequence length="122" mass="13480">MVTGYSTTALVSSTDSLRRLQGHCMANNDLIFFGGGDDEDSAAAKSIMHASVDGDRGVQQKGQPELGAPPPPRPPHPSKHHHHCRHHHQMTHYHHCLLHRQYSQQDPPQGLPLSSSRLELAM</sequence>
<dbReference type="EMBL" id="BQNB010012454">
    <property type="protein sequence ID" value="GJT03769.1"/>
    <property type="molecule type" value="Genomic_DNA"/>
</dbReference>
<protein>
    <submittedName>
        <fullName evidence="2">Uncharacterized protein</fullName>
    </submittedName>
</protein>
<proteinExistence type="predicted"/>
<accession>A0ABQ5ANZ2</accession>